<sequence>MTQPHSPAPHPIHDAPANGPALDPNTLIALLHSIGSGAASDGQPWPERHQMPGRRIALADTDCSLAGLRVVLEILLAAQRARENGELEQYVGPRVMEGLIMAGIGLTAHASTRLHPEG</sequence>
<dbReference type="GeneID" id="97261155"/>
<gene>
    <name evidence="2" type="ORF">W7K_05400</name>
</gene>
<accession>A0A0L8ADP0</accession>
<evidence type="ECO:0000256" key="1">
    <source>
        <dbReference type="SAM" id="MobiDB-lite"/>
    </source>
</evidence>
<organism evidence="2 3">
    <name type="scientific">Stenotrophomonas geniculata N1</name>
    <dbReference type="NCBI Taxonomy" id="1167641"/>
    <lineage>
        <taxon>Bacteria</taxon>
        <taxon>Pseudomonadati</taxon>
        <taxon>Pseudomonadota</taxon>
        <taxon>Gammaproteobacteria</taxon>
        <taxon>Lysobacterales</taxon>
        <taxon>Lysobacteraceae</taxon>
        <taxon>Stenotrophomonas</taxon>
    </lineage>
</organism>
<proteinExistence type="predicted"/>
<feature type="compositionally biased region" description="Pro residues" evidence="1">
    <location>
        <begin position="1"/>
        <end position="10"/>
    </location>
</feature>
<evidence type="ECO:0000313" key="3">
    <source>
        <dbReference type="Proteomes" id="UP000036890"/>
    </source>
</evidence>
<dbReference type="RefSeq" id="WP_010485758.1">
    <property type="nucleotide sequence ID" value="NZ_AJLO02000014.1"/>
</dbReference>
<dbReference type="Proteomes" id="UP000036890">
    <property type="component" value="Unassembled WGS sequence"/>
</dbReference>
<evidence type="ECO:0000313" key="2">
    <source>
        <dbReference type="EMBL" id="KOF00260.1"/>
    </source>
</evidence>
<name>A0A0L8ADP0_9GAMM</name>
<feature type="region of interest" description="Disordered" evidence="1">
    <location>
        <begin position="1"/>
        <end position="23"/>
    </location>
</feature>
<protein>
    <submittedName>
        <fullName evidence="2">Uncharacterized protein</fullName>
    </submittedName>
</protein>
<reference evidence="2 3" key="1">
    <citation type="journal article" date="2012" name="J. Bacteriol.">
        <title>Genome sequence of a novel nicotine-degrading strain, Pseudomonas geniculata N1.</title>
        <authorList>
            <person name="Tang H."/>
            <person name="Yu H."/>
            <person name="Tai C."/>
            <person name="Huang K."/>
            <person name="Liu Y."/>
            <person name="Wang L."/>
            <person name="Yao Y."/>
            <person name="Wu G."/>
            <person name="Xu P."/>
        </authorList>
    </citation>
    <scope>NUCLEOTIDE SEQUENCE [LARGE SCALE GENOMIC DNA]</scope>
    <source>
        <strain evidence="2 3">N1</strain>
    </source>
</reference>
<dbReference type="AlphaFoldDB" id="A0A0L8ADP0"/>
<dbReference type="OrthoDB" id="6050162at2"/>
<dbReference type="EMBL" id="AJLO02000014">
    <property type="protein sequence ID" value="KOF00260.1"/>
    <property type="molecule type" value="Genomic_DNA"/>
</dbReference>
<comment type="caution">
    <text evidence="2">The sequence shown here is derived from an EMBL/GenBank/DDBJ whole genome shotgun (WGS) entry which is preliminary data.</text>
</comment>